<dbReference type="AlphaFoldDB" id="A0A7J5A9C3"/>
<name>A0A7J5A9C3_9FLAO</name>
<dbReference type="Gene3D" id="3.30.530.20">
    <property type="match status" value="1"/>
</dbReference>
<keyword evidence="4" id="KW-1185">Reference proteome</keyword>
<dbReference type="Pfam" id="PF06445">
    <property type="entry name" value="GyrI-like"/>
    <property type="match status" value="1"/>
</dbReference>
<feature type="transmembrane region" description="Helical" evidence="1">
    <location>
        <begin position="6"/>
        <end position="25"/>
    </location>
</feature>
<keyword evidence="1" id="KW-0472">Membrane</keyword>
<protein>
    <recommendedName>
        <fullName evidence="2">AraC effector-binding domain-containing protein</fullName>
    </recommendedName>
</protein>
<dbReference type="RefSeq" id="WP_150900800.1">
    <property type="nucleotide sequence ID" value="NZ_WAAU01000029.1"/>
</dbReference>
<dbReference type="InterPro" id="IPR010499">
    <property type="entry name" value="AraC_E-bd"/>
</dbReference>
<organism evidence="3 4">
    <name type="scientific">Tenacibaculum aiptasiae</name>
    <dbReference type="NCBI Taxonomy" id="426481"/>
    <lineage>
        <taxon>Bacteria</taxon>
        <taxon>Pseudomonadati</taxon>
        <taxon>Bacteroidota</taxon>
        <taxon>Flavobacteriia</taxon>
        <taxon>Flavobacteriales</taxon>
        <taxon>Flavobacteriaceae</taxon>
        <taxon>Tenacibaculum</taxon>
    </lineage>
</organism>
<keyword evidence="1" id="KW-0812">Transmembrane</keyword>
<sequence>MKILKYILLLIVAVIAIGLIYVSTYSGSYDVSRSKIIKAPIAHAFNTVNDLKTWEKWGPWHDEDSTIVVTYGDKTVGVGASDSWTSKDGPGKMETVALVENKSIDQKISFMDNEPGDIYWNFEEVAEGTKVTWGMKAEKSPFVFKMFAALTGGWDNMLGPMEEKGLDNLEKVLLETIPVTPKFTIGEISTKVVPEKIFIGYPHKIKINHEEMTRLFMQDLPKAGMHAAKSGLKLGDYTPGAVFSKYDEKSGETEFYIGLLLNKDLAPATGMEVVKLPAGNSLVISKFGNYGEGDYDAHTKIGNYLKENNLTQKWPIWELYVNDPSTVKPTEIQTDIYYPIE</sequence>
<dbReference type="SMART" id="SM00871">
    <property type="entry name" value="AraC_E_bind"/>
    <property type="match status" value="1"/>
</dbReference>
<comment type="caution">
    <text evidence="3">The sequence shown here is derived from an EMBL/GenBank/DDBJ whole genome shotgun (WGS) entry which is preliminary data.</text>
</comment>
<dbReference type="InterPro" id="IPR029442">
    <property type="entry name" value="GyrI-like"/>
</dbReference>
<keyword evidence="1" id="KW-1133">Transmembrane helix</keyword>
<dbReference type="SUPFAM" id="SSF55961">
    <property type="entry name" value="Bet v1-like"/>
    <property type="match status" value="1"/>
</dbReference>
<proteinExistence type="predicted"/>
<dbReference type="CDD" id="cd07818">
    <property type="entry name" value="SRPBCC_1"/>
    <property type="match status" value="1"/>
</dbReference>
<dbReference type="EMBL" id="WAAU01000029">
    <property type="protein sequence ID" value="KAB1154166.1"/>
    <property type="molecule type" value="Genomic_DNA"/>
</dbReference>
<dbReference type="SUPFAM" id="SSF55136">
    <property type="entry name" value="Probable bacterial effector-binding domain"/>
    <property type="match status" value="1"/>
</dbReference>
<dbReference type="InterPro" id="IPR019587">
    <property type="entry name" value="Polyketide_cyclase/dehydratase"/>
</dbReference>
<dbReference type="InterPro" id="IPR023393">
    <property type="entry name" value="START-like_dom_sf"/>
</dbReference>
<evidence type="ECO:0000259" key="2">
    <source>
        <dbReference type="SMART" id="SM00871"/>
    </source>
</evidence>
<dbReference type="Pfam" id="PF10604">
    <property type="entry name" value="Polyketide_cyc2"/>
    <property type="match status" value="1"/>
</dbReference>
<dbReference type="OrthoDB" id="9807923at2"/>
<evidence type="ECO:0000313" key="3">
    <source>
        <dbReference type="EMBL" id="KAB1154166.1"/>
    </source>
</evidence>
<evidence type="ECO:0000256" key="1">
    <source>
        <dbReference type="SAM" id="Phobius"/>
    </source>
</evidence>
<dbReference type="Proteomes" id="UP000467305">
    <property type="component" value="Unassembled WGS sequence"/>
</dbReference>
<evidence type="ECO:0000313" key="4">
    <source>
        <dbReference type="Proteomes" id="UP000467305"/>
    </source>
</evidence>
<dbReference type="InterPro" id="IPR011256">
    <property type="entry name" value="Reg_factor_effector_dom_sf"/>
</dbReference>
<reference evidence="3 4" key="1">
    <citation type="submission" date="2019-09" db="EMBL/GenBank/DDBJ databases">
        <authorList>
            <person name="Cao W.R."/>
        </authorList>
    </citation>
    <scope>NUCLEOTIDE SEQUENCE [LARGE SCALE GENOMIC DNA]</scope>
    <source>
        <strain evidence="4">a4</strain>
    </source>
</reference>
<accession>A0A7J5A9C3</accession>
<gene>
    <name evidence="3" type="ORF">F7018_14405</name>
</gene>
<feature type="domain" description="AraC effector-binding" evidence="2">
    <location>
        <begin position="186"/>
        <end position="341"/>
    </location>
</feature>
<dbReference type="Gene3D" id="3.20.80.10">
    <property type="entry name" value="Regulatory factor, effector binding domain"/>
    <property type="match status" value="1"/>
</dbReference>